<feature type="region of interest" description="Disordered" evidence="5">
    <location>
        <begin position="151"/>
        <end position="187"/>
    </location>
</feature>
<dbReference type="InterPro" id="IPR050330">
    <property type="entry name" value="Bact_OuterMem_StrucFunc"/>
</dbReference>
<comment type="subcellular location">
    <subcellularLocation>
        <location evidence="1">Cell outer membrane</location>
    </subcellularLocation>
</comment>
<comment type="caution">
    <text evidence="8">The sequence shown here is derived from an EMBL/GenBank/DDBJ whole genome shotgun (WGS) entry which is preliminary data.</text>
</comment>
<dbReference type="PROSITE" id="PS51123">
    <property type="entry name" value="OMPA_2"/>
    <property type="match status" value="1"/>
</dbReference>
<keyword evidence="6" id="KW-0732">Signal</keyword>
<feature type="compositionally biased region" description="Basic and acidic residues" evidence="5">
    <location>
        <begin position="177"/>
        <end position="187"/>
    </location>
</feature>
<feature type="domain" description="OmpA-like" evidence="7">
    <location>
        <begin position="72"/>
        <end position="187"/>
    </location>
</feature>
<dbReference type="PANTHER" id="PTHR30329:SF21">
    <property type="entry name" value="LIPOPROTEIN YIAD-RELATED"/>
    <property type="match status" value="1"/>
</dbReference>
<organism evidence="8 9">
    <name type="scientific">Luteimonas salinisoli</name>
    <dbReference type="NCBI Taxonomy" id="2752307"/>
    <lineage>
        <taxon>Bacteria</taxon>
        <taxon>Pseudomonadati</taxon>
        <taxon>Pseudomonadota</taxon>
        <taxon>Gammaproteobacteria</taxon>
        <taxon>Lysobacterales</taxon>
        <taxon>Lysobacteraceae</taxon>
        <taxon>Luteimonas</taxon>
    </lineage>
</organism>
<dbReference type="InterPro" id="IPR006665">
    <property type="entry name" value="OmpA-like"/>
</dbReference>
<dbReference type="Proteomes" id="UP000578091">
    <property type="component" value="Unassembled WGS sequence"/>
</dbReference>
<dbReference type="AlphaFoldDB" id="A0A853JI92"/>
<dbReference type="PANTHER" id="PTHR30329">
    <property type="entry name" value="STATOR ELEMENT OF FLAGELLAR MOTOR COMPLEX"/>
    <property type="match status" value="1"/>
</dbReference>
<dbReference type="Gene3D" id="3.30.1330.60">
    <property type="entry name" value="OmpA-like domain"/>
    <property type="match status" value="1"/>
</dbReference>
<protein>
    <submittedName>
        <fullName evidence="8">OmpA family protein</fullName>
    </submittedName>
</protein>
<proteinExistence type="predicted"/>
<dbReference type="InterPro" id="IPR036737">
    <property type="entry name" value="OmpA-like_sf"/>
</dbReference>
<gene>
    <name evidence="8" type="ORF">H0E84_19610</name>
</gene>
<evidence type="ECO:0000256" key="5">
    <source>
        <dbReference type="SAM" id="MobiDB-lite"/>
    </source>
</evidence>
<feature type="signal peptide" evidence="6">
    <location>
        <begin position="1"/>
        <end position="23"/>
    </location>
</feature>
<sequence length="187" mass="19375">MNRKPVSVRVVLATALLALSATAAAQTHYGEKQPSVDDIIKDLGAAGAQDAPAPGTRALRPGAAVSATSAAEPPATASISMQIHFGFNSDAISPGSEATVNNLALAMKSPELATRRFTIVGHTDGVGSAEYNQRLSERRAASVRRYLIDSGVPGDRLQTSGRGKSQLLNSADPNAAENRRVEVQASG</sequence>
<evidence type="ECO:0000313" key="9">
    <source>
        <dbReference type="Proteomes" id="UP000578091"/>
    </source>
</evidence>
<evidence type="ECO:0000256" key="1">
    <source>
        <dbReference type="ARBA" id="ARBA00004442"/>
    </source>
</evidence>
<dbReference type="InterPro" id="IPR006664">
    <property type="entry name" value="OMP_bac"/>
</dbReference>
<dbReference type="CDD" id="cd07185">
    <property type="entry name" value="OmpA_C-like"/>
    <property type="match status" value="1"/>
</dbReference>
<evidence type="ECO:0000256" key="6">
    <source>
        <dbReference type="SAM" id="SignalP"/>
    </source>
</evidence>
<dbReference type="GO" id="GO:0009279">
    <property type="term" value="C:cell outer membrane"/>
    <property type="evidence" value="ECO:0007669"/>
    <property type="project" value="UniProtKB-SubCell"/>
</dbReference>
<keyword evidence="3" id="KW-0998">Cell outer membrane</keyword>
<keyword evidence="2 4" id="KW-0472">Membrane</keyword>
<evidence type="ECO:0000256" key="2">
    <source>
        <dbReference type="ARBA" id="ARBA00023136"/>
    </source>
</evidence>
<keyword evidence="9" id="KW-1185">Reference proteome</keyword>
<evidence type="ECO:0000313" key="8">
    <source>
        <dbReference type="EMBL" id="NZA28585.1"/>
    </source>
</evidence>
<name>A0A853JI92_9GAMM</name>
<dbReference type="InterPro" id="IPR006690">
    <property type="entry name" value="OMPA-like_CS"/>
</dbReference>
<feature type="chain" id="PRO_5032538332" evidence="6">
    <location>
        <begin position="24"/>
        <end position="187"/>
    </location>
</feature>
<evidence type="ECO:0000256" key="4">
    <source>
        <dbReference type="PROSITE-ProRule" id="PRU00473"/>
    </source>
</evidence>
<reference evidence="8 9" key="1">
    <citation type="submission" date="2020-07" db="EMBL/GenBank/DDBJ databases">
        <title>Luteimonas sp. SJ-92.</title>
        <authorList>
            <person name="Huang X.-X."/>
            <person name="Xu L."/>
            <person name="Sun J.-Q."/>
        </authorList>
    </citation>
    <scope>NUCLEOTIDE SEQUENCE [LARGE SCALE GENOMIC DNA]</scope>
    <source>
        <strain evidence="8 9">SJ-92</strain>
    </source>
</reference>
<dbReference type="EMBL" id="JACCKA010000094">
    <property type="protein sequence ID" value="NZA28585.1"/>
    <property type="molecule type" value="Genomic_DNA"/>
</dbReference>
<evidence type="ECO:0000259" key="7">
    <source>
        <dbReference type="PROSITE" id="PS51123"/>
    </source>
</evidence>
<evidence type="ECO:0000256" key="3">
    <source>
        <dbReference type="ARBA" id="ARBA00023237"/>
    </source>
</evidence>
<dbReference type="PRINTS" id="PR01021">
    <property type="entry name" value="OMPADOMAIN"/>
</dbReference>
<feature type="compositionally biased region" description="Polar residues" evidence="5">
    <location>
        <begin position="157"/>
        <end position="172"/>
    </location>
</feature>
<dbReference type="SUPFAM" id="SSF103088">
    <property type="entry name" value="OmpA-like"/>
    <property type="match status" value="1"/>
</dbReference>
<accession>A0A853JI92</accession>
<dbReference type="Pfam" id="PF00691">
    <property type="entry name" value="OmpA"/>
    <property type="match status" value="1"/>
</dbReference>
<dbReference type="PROSITE" id="PS01068">
    <property type="entry name" value="OMPA_1"/>
    <property type="match status" value="1"/>
</dbReference>
<dbReference type="RefSeq" id="WP_180680346.1">
    <property type="nucleotide sequence ID" value="NZ_JACCKA010000094.1"/>
</dbReference>